<feature type="chain" id="PRO_5021968619" evidence="1">
    <location>
        <begin position="20"/>
        <end position="687"/>
    </location>
</feature>
<evidence type="ECO:0000313" key="3">
    <source>
        <dbReference type="Proteomes" id="UP000318571"/>
    </source>
</evidence>
<keyword evidence="3" id="KW-1185">Reference proteome</keyword>
<organism evidence="2 3">
    <name type="scientific">Tigriopus californicus</name>
    <name type="common">Marine copepod</name>
    <dbReference type="NCBI Taxonomy" id="6832"/>
    <lineage>
        <taxon>Eukaryota</taxon>
        <taxon>Metazoa</taxon>
        <taxon>Ecdysozoa</taxon>
        <taxon>Arthropoda</taxon>
        <taxon>Crustacea</taxon>
        <taxon>Multicrustacea</taxon>
        <taxon>Hexanauplia</taxon>
        <taxon>Copepoda</taxon>
        <taxon>Harpacticoida</taxon>
        <taxon>Harpacticidae</taxon>
        <taxon>Tigriopus</taxon>
    </lineage>
</organism>
<evidence type="ECO:0000313" key="2">
    <source>
        <dbReference type="EMBL" id="TRY74803.1"/>
    </source>
</evidence>
<keyword evidence="1" id="KW-0732">Signal</keyword>
<sequence length="687" mass="74619">MKTVTSVALVALLANAVVAQPPFLAKLSGGPPSFLRDGLIKFLERVNTACEGSELKTCKCLTDQEHIGIFKTVKEVQECKPTICNCADGSRISPAVPEFLRNKSNNNLHPLAISLKEKFKERASVILRICNGDLPEKCPCDEDEQEPIIPPFVTPEAVHKCNPSKCVCDNGDEVDLPRTEIRSKLTEHIAAVKALCNGETPETCTCSNNDKIDFEDLIKSTQNLLDCLPEICTCTDGTDLSVPTIEPPPFAQKMLKRLHQKINTICPGELPAQTCQCSNDKSGIDSLDDFGKTRDILRCRPNACTCADGSSVEVEQPEAPKFMKELVEKYTGELNTLCEGEMPNKCSCSGTDLEDIEGPFQGGLALFMCQVMECTCANGETVKPELPQLPFFDSVSSFVAKIEPQSILNKLVGSICPVEGTDIQKCTCQDDSVVPAPFNPPKMIQCQPKQCKCQDQDGNVELIDMEDLTQNPLAPFKQISQICNGAEPISCQCSKDNKKISPPFSNFMEIALACAPEVCLCEDQTTPKVEIPAFLKALVERVREGADPSGALDKFQELCGGEAPTKLTCQDDSVAEMSLALPIIMFQCRPKLYQCSEGGEMLPLQLFGCENGGLPGCGIGDFDLSCGNELQITLLSILKAHTSDSCVCEDGRAPLCINNNEPPKCPNGEAVQLEIGQPPAFLKKCRA</sequence>
<reference evidence="2 3" key="1">
    <citation type="journal article" date="2018" name="Nat. Ecol. Evol.">
        <title>Genomic signatures of mitonuclear coevolution across populations of Tigriopus californicus.</title>
        <authorList>
            <person name="Barreto F.S."/>
            <person name="Watson E.T."/>
            <person name="Lima T.G."/>
            <person name="Willett C.S."/>
            <person name="Edmands S."/>
            <person name="Li W."/>
            <person name="Burton R.S."/>
        </authorList>
    </citation>
    <scope>NUCLEOTIDE SEQUENCE [LARGE SCALE GENOMIC DNA]</scope>
    <source>
        <strain evidence="2 3">San Diego</strain>
    </source>
</reference>
<feature type="signal peptide" evidence="1">
    <location>
        <begin position="1"/>
        <end position="19"/>
    </location>
</feature>
<comment type="caution">
    <text evidence="2">The sequence shown here is derived from an EMBL/GenBank/DDBJ whole genome shotgun (WGS) entry which is preliminary data.</text>
</comment>
<accession>A0A553PAU3</accession>
<dbReference type="AlphaFoldDB" id="A0A553PAU3"/>
<name>A0A553PAU3_TIGCA</name>
<dbReference type="Proteomes" id="UP000318571">
    <property type="component" value="Chromosome 2"/>
</dbReference>
<evidence type="ECO:0000256" key="1">
    <source>
        <dbReference type="SAM" id="SignalP"/>
    </source>
</evidence>
<protein>
    <submittedName>
        <fullName evidence="2">Uncharacterized protein</fullName>
    </submittedName>
</protein>
<gene>
    <name evidence="2" type="ORF">TCAL_06392</name>
</gene>
<dbReference type="EMBL" id="VCGU01000005">
    <property type="protein sequence ID" value="TRY74803.1"/>
    <property type="molecule type" value="Genomic_DNA"/>
</dbReference>
<proteinExistence type="predicted"/>